<organism evidence="3 4">
    <name type="scientific">Subtercola frigoramans</name>
    <dbReference type="NCBI Taxonomy" id="120298"/>
    <lineage>
        <taxon>Bacteria</taxon>
        <taxon>Bacillati</taxon>
        <taxon>Actinomycetota</taxon>
        <taxon>Actinomycetes</taxon>
        <taxon>Micrococcales</taxon>
        <taxon>Microbacteriaceae</taxon>
        <taxon>Subtercola</taxon>
    </lineage>
</organism>
<evidence type="ECO:0000256" key="1">
    <source>
        <dbReference type="SAM" id="MobiDB-lite"/>
    </source>
</evidence>
<dbReference type="SUPFAM" id="SSF54427">
    <property type="entry name" value="NTF2-like"/>
    <property type="match status" value="1"/>
</dbReference>
<name>A0ABS2L993_9MICO</name>
<keyword evidence="4" id="KW-1185">Reference proteome</keyword>
<gene>
    <name evidence="3" type="ORF">JOE66_003085</name>
</gene>
<dbReference type="PANTHER" id="PTHR46310">
    <property type="entry name" value="AMIDASE 1"/>
    <property type="match status" value="1"/>
</dbReference>
<evidence type="ECO:0000313" key="4">
    <source>
        <dbReference type="Proteomes" id="UP000776164"/>
    </source>
</evidence>
<dbReference type="InterPro" id="IPR032710">
    <property type="entry name" value="NTF2-like_dom_sf"/>
</dbReference>
<accession>A0ABS2L993</accession>
<dbReference type="InterPro" id="IPR024507">
    <property type="entry name" value="AtzH-like"/>
</dbReference>
<protein>
    <submittedName>
        <fullName evidence="3">Asp-tRNA(Asn)/Glu-tRNA(Gln) amidotransferase A subunit family amidase</fullName>
    </submittedName>
</protein>
<dbReference type="Pfam" id="PF01425">
    <property type="entry name" value="Amidase"/>
    <property type="match status" value="1"/>
</dbReference>
<feature type="domain" description="Amidase" evidence="2">
    <location>
        <begin position="238"/>
        <end position="634"/>
    </location>
</feature>
<dbReference type="Gene3D" id="3.90.1300.10">
    <property type="entry name" value="Amidase signature (AS) domain"/>
    <property type="match status" value="1"/>
</dbReference>
<dbReference type="InterPro" id="IPR023631">
    <property type="entry name" value="Amidase_dom"/>
</dbReference>
<reference evidence="3 4" key="1">
    <citation type="submission" date="2021-01" db="EMBL/GenBank/DDBJ databases">
        <title>Sequencing the genomes of 1000 actinobacteria strains.</title>
        <authorList>
            <person name="Klenk H.-P."/>
        </authorList>
    </citation>
    <scope>NUCLEOTIDE SEQUENCE [LARGE SCALE GENOMIC DNA]</scope>
    <source>
        <strain evidence="3 4">DSM 13057</strain>
    </source>
</reference>
<dbReference type="Proteomes" id="UP000776164">
    <property type="component" value="Unassembled WGS sequence"/>
</dbReference>
<evidence type="ECO:0000259" key="2">
    <source>
        <dbReference type="Pfam" id="PF01425"/>
    </source>
</evidence>
<dbReference type="PANTHER" id="PTHR46310:SF7">
    <property type="entry name" value="AMIDASE 1"/>
    <property type="match status" value="1"/>
</dbReference>
<feature type="compositionally biased region" description="Low complexity" evidence="1">
    <location>
        <begin position="10"/>
        <end position="36"/>
    </location>
</feature>
<comment type="caution">
    <text evidence="3">The sequence shown here is derived from an EMBL/GenBank/DDBJ whole genome shotgun (WGS) entry which is preliminary data.</text>
</comment>
<dbReference type="InterPro" id="IPR036928">
    <property type="entry name" value="AS_sf"/>
</dbReference>
<dbReference type="SUPFAM" id="SSF75304">
    <property type="entry name" value="Amidase signature (AS) enzymes"/>
    <property type="match status" value="1"/>
</dbReference>
<evidence type="ECO:0000313" key="3">
    <source>
        <dbReference type="EMBL" id="MBM7473451.1"/>
    </source>
</evidence>
<sequence>MPGRPILPRGTDAAQAATTPAAGAGSGSPAEAGPDPVIRPPDSPASATPSEPEPEESPMTTDFPLGDPTLLAAFWRYERALMTNDVAELDALFADSLETVRSDGGAALVGHDAIAAFRAARPAVPQRYLRRVHVRPIDENSAVIVAETVRDDSGTGTQTQLWQRADADSPWAVAVAHVSTAPGVALGAASAASKMTLTDAEERAIWATPEQRRPLRTPATSSEMTPPGTAAGAALAGAGALQGIRVAVKDLFAVEGEIIGAGNPTFAAGRTPEATTAPAVQALIDAGAEITGLAQTDELAFSIAGTNVHFGTPPNPAAPGHISGGSTSGPASAVALGLADLGLGTDTAGSIRVPGSYTGLYGLRTTHGAVSRERLVPLAPSFDTVGVLARDLATLEAGAVAILATGGGASEATPPAPAGQSSSTAAASPAVAEPVVSPAPIARIIVDQTLVALADAPTQLTFEAALRALSLNSGAPIVSSGAAGQNFSLSPDVLDSWFTAFRVVQQYEAWQADAEFVTANPDALDPAIAERFRVASTITDNEAADARATLASATHTLEAAIPPGSALALPSTSSGAPRITADPAEIDRVRAATLRLTCLASLSGLPALTLPYGRSGTLPVGLCLIGARGADLALIALATPRA</sequence>
<feature type="region of interest" description="Disordered" evidence="1">
    <location>
        <begin position="1"/>
        <end position="65"/>
    </location>
</feature>
<dbReference type="EMBL" id="JAFBBU010000001">
    <property type="protein sequence ID" value="MBM7473451.1"/>
    <property type="molecule type" value="Genomic_DNA"/>
</dbReference>
<proteinExistence type="predicted"/>
<dbReference type="Pfam" id="PF11533">
    <property type="entry name" value="AtzH-like"/>
    <property type="match status" value="1"/>
</dbReference>
<dbReference type="RefSeq" id="WP_205110943.1">
    <property type="nucleotide sequence ID" value="NZ_BAAAHT010000001.1"/>
</dbReference>
<dbReference type="Gene3D" id="3.10.450.50">
    <property type="match status" value="1"/>
</dbReference>